<protein>
    <submittedName>
        <fullName evidence="1">Uncharacterized protein</fullName>
    </submittedName>
</protein>
<gene>
    <name evidence="1" type="ORF">WJX81_003702</name>
</gene>
<evidence type="ECO:0000313" key="2">
    <source>
        <dbReference type="Proteomes" id="UP001445335"/>
    </source>
</evidence>
<dbReference type="EMBL" id="JALJOU010000100">
    <property type="protein sequence ID" value="KAK9821568.1"/>
    <property type="molecule type" value="Genomic_DNA"/>
</dbReference>
<sequence length="207" mass="24126">MLKEFGRSYWCVTKSAGTWTMEDWMMFCTCHERFLLRDNLMRDQFTEAWRSLCDASCFALRAVHPDDPHLPFTLDGIHVCVARLQRYSQRVEQHRLRLLTPNLHLATAHLERQLLHCGPSAVALEFWVERQMHAVKARSMRYEGKSENISCFLSLVYVAALGRPAPVRRLVEVVSFVRIRWPEHVGAAVEAPRDPLRLAFCRLYQVT</sequence>
<evidence type="ECO:0000313" key="1">
    <source>
        <dbReference type="EMBL" id="KAK9821568.1"/>
    </source>
</evidence>
<dbReference type="AlphaFoldDB" id="A0AAW1QJG9"/>
<keyword evidence="2" id="KW-1185">Reference proteome</keyword>
<dbReference type="Proteomes" id="UP001445335">
    <property type="component" value="Unassembled WGS sequence"/>
</dbReference>
<name>A0AAW1QJG9_9CHLO</name>
<proteinExistence type="predicted"/>
<reference evidence="1 2" key="1">
    <citation type="journal article" date="2024" name="Nat. Commun.">
        <title>Phylogenomics reveals the evolutionary origins of lichenization in chlorophyte algae.</title>
        <authorList>
            <person name="Puginier C."/>
            <person name="Libourel C."/>
            <person name="Otte J."/>
            <person name="Skaloud P."/>
            <person name="Haon M."/>
            <person name="Grisel S."/>
            <person name="Petersen M."/>
            <person name="Berrin J.G."/>
            <person name="Delaux P.M."/>
            <person name="Dal Grande F."/>
            <person name="Keller J."/>
        </authorList>
    </citation>
    <scope>NUCLEOTIDE SEQUENCE [LARGE SCALE GENOMIC DNA]</scope>
    <source>
        <strain evidence="1 2">SAG 245.80</strain>
    </source>
</reference>
<organism evidence="1 2">
    <name type="scientific">Elliptochloris bilobata</name>
    <dbReference type="NCBI Taxonomy" id="381761"/>
    <lineage>
        <taxon>Eukaryota</taxon>
        <taxon>Viridiplantae</taxon>
        <taxon>Chlorophyta</taxon>
        <taxon>core chlorophytes</taxon>
        <taxon>Trebouxiophyceae</taxon>
        <taxon>Trebouxiophyceae incertae sedis</taxon>
        <taxon>Elliptochloris clade</taxon>
        <taxon>Elliptochloris</taxon>
    </lineage>
</organism>
<comment type="caution">
    <text evidence="1">The sequence shown here is derived from an EMBL/GenBank/DDBJ whole genome shotgun (WGS) entry which is preliminary data.</text>
</comment>
<accession>A0AAW1QJG9</accession>